<evidence type="ECO:0000313" key="2">
    <source>
        <dbReference type="Proteomes" id="UP000005867"/>
    </source>
</evidence>
<dbReference type="STRING" id="1104324.P186_0152"/>
<organism evidence="1 2">
    <name type="scientific">Pyrobaculum ferrireducens</name>
    <dbReference type="NCBI Taxonomy" id="1104324"/>
    <lineage>
        <taxon>Archaea</taxon>
        <taxon>Thermoproteota</taxon>
        <taxon>Thermoprotei</taxon>
        <taxon>Thermoproteales</taxon>
        <taxon>Thermoproteaceae</taxon>
        <taxon>Pyrobaculum</taxon>
    </lineage>
</organism>
<dbReference type="HOGENOM" id="CLU_833192_0_0_2"/>
<dbReference type="EMBL" id="CP003098">
    <property type="protein sequence ID" value="AET31613.1"/>
    <property type="molecule type" value="Genomic_DNA"/>
</dbReference>
<sequence length="333" mass="36012">MGVAVPVASPLFDVLEEARVDVFFMESLARRWAGGWVLDSSVGLLATVERDASCLLEEVRVYFSAPSCRGYAQVGSAGASLYLVPIDISPCPLVYVVCGGRGRVLAPTYVFEGGVFRPGSLLVEVGAAAPRWRRHLWPPSAAAGWRPARLLWGGAAVRPGGAESVIRGVSGYPVLYAGAVGALYGVAGGHILLEFKAPGGGAHIGERFAVYRRVGEYLLMEAPWGVDFVLNFVLGVVDGGWVLMGRDGLYVGVFHRREDGERFGYVEVVGPYQDDVRKVEGPTDLIPHVFCTQEVARATGCKPGEVQMYEDSDNYFEVRQGDLQTLCWPACTY</sequence>
<dbReference type="Proteomes" id="UP000005867">
    <property type="component" value="Chromosome"/>
</dbReference>
<proteinExistence type="predicted"/>
<keyword evidence="2" id="KW-1185">Reference proteome</keyword>
<accession>G7VEI9</accession>
<protein>
    <submittedName>
        <fullName evidence="1">Uncharacterized protein</fullName>
    </submittedName>
</protein>
<name>G7VEI9_9CREN</name>
<dbReference type="AlphaFoldDB" id="G7VEI9"/>
<dbReference type="BioCyc" id="PSP1104324:GJSN-145-MONOMER"/>
<dbReference type="KEGG" id="pyr:P186_0152"/>
<evidence type="ECO:0000313" key="1">
    <source>
        <dbReference type="EMBL" id="AET31613.1"/>
    </source>
</evidence>
<dbReference type="eggNOG" id="arCOG07834">
    <property type="taxonomic scope" value="Archaea"/>
</dbReference>
<reference evidence="1 2" key="1">
    <citation type="journal article" date="2012" name="J. Bacteriol.">
        <title>Complete genome sequence of strain 1860, a crenarchaeon of the genus pyrobaculum able to grow with various electron acceptors.</title>
        <authorList>
            <person name="Mardanov A.V."/>
            <person name="Gumerov V.M."/>
            <person name="Slobodkina G.B."/>
            <person name="Beletsky A.V."/>
            <person name="Bonch-Osmolovskaya E.A."/>
            <person name="Ravin N.V."/>
            <person name="Skryabin K.G."/>
        </authorList>
    </citation>
    <scope>NUCLEOTIDE SEQUENCE [LARGE SCALE GENOMIC DNA]</scope>
    <source>
        <strain evidence="1 2">1860</strain>
    </source>
</reference>
<gene>
    <name evidence="1" type="ORF">P186_0152</name>
</gene>